<keyword evidence="3" id="KW-1185">Reference proteome</keyword>
<gene>
    <name evidence="2" type="ORF">PPRIM_AZ9-3.1.T1530040</name>
</gene>
<reference evidence="2" key="1">
    <citation type="submission" date="2021-01" db="EMBL/GenBank/DDBJ databases">
        <authorList>
            <consortium name="Genoscope - CEA"/>
            <person name="William W."/>
        </authorList>
    </citation>
    <scope>NUCLEOTIDE SEQUENCE</scope>
</reference>
<keyword evidence="1" id="KW-0175">Coiled coil</keyword>
<proteinExistence type="predicted"/>
<sequence length="589" mass="70308">MFNIRRPLKLLNLSIDTPKCRSHSIKLSNTIYSSSKISEEERLLFENTQLQFQIHQKEEEIKMYKIKLNQCQPKIGLNIDNAQQKQNVKKLQIYIKQLELDLLQKSKTIEDQKKQMSLTKFQELQIEALAFQQESQKLMKQFTKLNKLLNYKNNGIDLFELYENLENQIKNLENVNKTQDSVIHKLQDEQQKYKNQIEQLELENKNLQRENRKVLQILNQNNTPNQTKLFNRNELLLEDLEISQLKAKITYLQNQMTKQYNQKEKYIQHLLSIIMDKEDQIQAYEKQKIIIKEVSKPEQQTLDIKYQQCIQHIKSEYSIYEDILIDIPPQLSLIKQISVRRKQNGSDLQKSQYLELNSQIDEEPYSRNFDQDDSIVENEYRTKKLPKINTYEVQIIGRKLKFELQTKLIPLNYLDQIFDCTDQECQDITVEEIILLLSAEPFMMVDEKERLLVARYLIEDNTQDYVLHNLMNSNSITIIKSVFKQLLGKYQLFSIQEKQNIEQQLKEIFLRFQYKILDSLQQQCNVKNNNQKVKECSLADFEAILKSCEIALLPRQMEYLNLINFSFCKQIEILRYSELLDYFCNIKSL</sequence>
<comment type="caution">
    <text evidence="2">The sequence shown here is derived from an EMBL/GenBank/DDBJ whole genome shotgun (WGS) entry which is preliminary data.</text>
</comment>
<accession>A0A8S1QEE4</accession>
<dbReference type="AlphaFoldDB" id="A0A8S1QEE4"/>
<evidence type="ECO:0000313" key="2">
    <source>
        <dbReference type="EMBL" id="CAD8112880.1"/>
    </source>
</evidence>
<protein>
    <submittedName>
        <fullName evidence="2">Uncharacterized protein</fullName>
    </submittedName>
</protein>
<evidence type="ECO:0000313" key="3">
    <source>
        <dbReference type="Proteomes" id="UP000688137"/>
    </source>
</evidence>
<feature type="coiled-coil region" evidence="1">
    <location>
        <begin position="81"/>
        <end position="220"/>
    </location>
</feature>
<evidence type="ECO:0000256" key="1">
    <source>
        <dbReference type="SAM" id="Coils"/>
    </source>
</evidence>
<dbReference type="OMA" id="KEKYIQH"/>
<dbReference type="Proteomes" id="UP000688137">
    <property type="component" value="Unassembled WGS sequence"/>
</dbReference>
<dbReference type="EMBL" id="CAJJDM010000158">
    <property type="protein sequence ID" value="CAD8112880.1"/>
    <property type="molecule type" value="Genomic_DNA"/>
</dbReference>
<organism evidence="2 3">
    <name type="scientific">Paramecium primaurelia</name>
    <dbReference type="NCBI Taxonomy" id="5886"/>
    <lineage>
        <taxon>Eukaryota</taxon>
        <taxon>Sar</taxon>
        <taxon>Alveolata</taxon>
        <taxon>Ciliophora</taxon>
        <taxon>Intramacronucleata</taxon>
        <taxon>Oligohymenophorea</taxon>
        <taxon>Peniculida</taxon>
        <taxon>Parameciidae</taxon>
        <taxon>Paramecium</taxon>
    </lineage>
</organism>
<name>A0A8S1QEE4_PARPR</name>